<dbReference type="AlphaFoldDB" id="A0ABD3BA38"/>
<evidence type="ECO:0008006" key="12">
    <source>
        <dbReference type="Google" id="ProtNLM"/>
    </source>
</evidence>
<evidence type="ECO:0000256" key="2">
    <source>
        <dbReference type="ARBA" id="ARBA00022692"/>
    </source>
</evidence>
<dbReference type="PROSITE" id="PS00086">
    <property type="entry name" value="CYTOCHROME_P450"/>
    <property type="match status" value="1"/>
</dbReference>
<evidence type="ECO:0000256" key="6">
    <source>
        <dbReference type="ARBA" id="ARBA00023004"/>
    </source>
</evidence>
<organism evidence="10 11">
    <name type="scientific">Castilleja foliolosa</name>
    <dbReference type="NCBI Taxonomy" id="1961234"/>
    <lineage>
        <taxon>Eukaryota</taxon>
        <taxon>Viridiplantae</taxon>
        <taxon>Streptophyta</taxon>
        <taxon>Embryophyta</taxon>
        <taxon>Tracheophyta</taxon>
        <taxon>Spermatophyta</taxon>
        <taxon>Magnoliopsida</taxon>
        <taxon>eudicotyledons</taxon>
        <taxon>Gunneridae</taxon>
        <taxon>Pentapetalae</taxon>
        <taxon>asterids</taxon>
        <taxon>lamiids</taxon>
        <taxon>Lamiales</taxon>
        <taxon>Orobanchaceae</taxon>
        <taxon>Pedicularideae</taxon>
        <taxon>Castillejinae</taxon>
        <taxon>Castilleja</taxon>
    </lineage>
</organism>
<comment type="subcellular location">
    <subcellularLocation>
        <location evidence="1">Membrane</location>
        <topology evidence="1">Single-pass membrane protein</topology>
    </subcellularLocation>
</comment>
<evidence type="ECO:0000313" key="11">
    <source>
        <dbReference type="Proteomes" id="UP001632038"/>
    </source>
</evidence>
<keyword evidence="3 7" id="KW-0479">Metal-binding</keyword>
<evidence type="ECO:0000256" key="5">
    <source>
        <dbReference type="ARBA" id="ARBA00023002"/>
    </source>
</evidence>
<comment type="cofactor">
    <cofactor evidence="7">
        <name>heme</name>
        <dbReference type="ChEBI" id="CHEBI:30413"/>
    </cofactor>
</comment>
<evidence type="ECO:0000256" key="3">
    <source>
        <dbReference type="ARBA" id="ARBA00022723"/>
    </source>
</evidence>
<evidence type="ECO:0000256" key="8">
    <source>
        <dbReference type="RuleBase" id="RU000461"/>
    </source>
</evidence>
<dbReference type="InterPro" id="IPR017972">
    <property type="entry name" value="Cyt_P450_CS"/>
</dbReference>
<dbReference type="EMBL" id="JAVIJP010000107">
    <property type="protein sequence ID" value="KAL3614122.1"/>
    <property type="molecule type" value="Genomic_DNA"/>
</dbReference>
<evidence type="ECO:0000256" key="1">
    <source>
        <dbReference type="ARBA" id="ARBA00004167"/>
    </source>
</evidence>
<dbReference type="InterPro" id="IPR036396">
    <property type="entry name" value="Cyt_P450_sf"/>
</dbReference>
<reference evidence="11" key="1">
    <citation type="journal article" date="2024" name="IScience">
        <title>Strigolactones Initiate the Formation of Haustorium-like Structures in Castilleja.</title>
        <authorList>
            <person name="Buerger M."/>
            <person name="Peterson D."/>
            <person name="Chory J."/>
        </authorList>
    </citation>
    <scope>NUCLEOTIDE SEQUENCE [LARGE SCALE GENOMIC DNA]</scope>
</reference>
<dbReference type="GO" id="GO:0046872">
    <property type="term" value="F:metal ion binding"/>
    <property type="evidence" value="ECO:0007669"/>
    <property type="project" value="UniProtKB-KW"/>
</dbReference>
<dbReference type="InterPro" id="IPR002401">
    <property type="entry name" value="Cyt_P450_E_grp-I"/>
</dbReference>
<feature type="transmembrane region" description="Helical" evidence="9">
    <location>
        <begin position="252"/>
        <end position="275"/>
    </location>
</feature>
<dbReference type="GO" id="GO:0016020">
    <property type="term" value="C:membrane"/>
    <property type="evidence" value="ECO:0007669"/>
    <property type="project" value="UniProtKB-SubCell"/>
</dbReference>
<sequence length="454" mass="52177">MWYFAHIVVALVIIYITHWIYKWRNPKCNGILPPGSSGIPFIGETLELFTPTNSSDVHPFIKKRLQSDHEFNRFIFGQEEKSVVMWYLDSFGDLIKQGGFSPDGLTVHKYKRNLVLSHFGTDRIKQKLLSQFEETVHKTLSSWSTQDSVELQYAFLLMQGEFALTQLCSYDPKASKELIDNFVNGVKAAFSFPLKIPGTAYNNGLKKKAKVFEKIKEMVSVRLASPQNAPDDLMGQMIKDMSDVNFVTKEYIYQYIFTLMFATFQTIPFMITVALKFISENRAVLQELTAEHEEILRKRQIQDSSVTWEEFKSMTYTQQVINETLRLQSSFPGFLRKVVKDIKVNGYTIPAGWGFMACHTAMHLDPEIYNEPLKFDPSRWKDIGPEFMSKNFKPFGGGIKQCAGADFTRVAMALFLHVLVTKYRWTVVKGGEIVQNPVARFKNGLHINLSERKD</sequence>
<evidence type="ECO:0000256" key="9">
    <source>
        <dbReference type="SAM" id="Phobius"/>
    </source>
</evidence>
<accession>A0ABD3BA38</accession>
<evidence type="ECO:0000256" key="7">
    <source>
        <dbReference type="PIRSR" id="PIRSR602401-1"/>
    </source>
</evidence>
<keyword evidence="8" id="KW-0503">Monooxygenase</keyword>
<evidence type="ECO:0000256" key="4">
    <source>
        <dbReference type="ARBA" id="ARBA00022989"/>
    </source>
</evidence>
<keyword evidence="9" id="KW-0472">Membrane</keyword>
<dbReference type="PANTHER" id="PTHR24286">
    <property type="entry name" value="CYTOCHROME P450 26"/>
    <property type="match status" value="1"/>
</dbReference>
<keyword evidence="11" id="KW-1185">Reference proteome</keyword>
<keyword evidence="6 7" id="KW-0408">Iron</keyword>
<feature type="binding site" description="axial binding residue" evidence="7">
    <location>
        <position position="402"/>
    </location>
    <ligand>
        <name>heme</name>
        <dbReference type="ChEBI" id="CHEBI:30413"/>
    </ligand>
    <ligandPart>
        <name>Fe</name>
        <dbReference type="ChEBI" id="CHEBI:18248"/>
    </ligandPart>
</feature>
<dbReference type="Gene3D" id="1.10.630.10">
    <property type="entry name" value="Cytochrome P450"/>
    <property type="match status" value="1"/>
</dbReference>
<dbReference type="SUPFAM" id="SSF48264">
    <property type="entry name" value="Cytochrome P450"/>
    <property type="match status" value="1"/>
</dbReference>
<dbReference type="PANTHER" id="PTHR24286:SF305">
    <property type="entry name" value="CYTOCHROME P450 708A2"/>
    <property type="match status" value="1"/>
</dbReference>
<gene>
    <name evidence="10" type="ORF">CASFOL_042196</name>
</gene>
<evidence type="ECO:0000313" key="10">
    <source>
        <dbReference type="EMBL" id="KAL3614122.1"/>
    </source>
</evidence>
<dbReference type="PRINTS" id="PR00463">
    <property type="entry name" value="EP450I"/>
</dbReference>
<comment type="similarity">
    <text evidence="8">Belongs to the cytochrome P450 family.</text>
</comment>
<proteinExistence type="inferred from homology"/>
<protein>
    <recommendedName>
        <fullName evidence="12">Cytochrome P450</fullName>
    </recommendedName>
</protein>
<dbReference type="GO" id="GO:0004497">
    <property type="term" value="F:monooxygenase activity"/>
    <property type="evidence" value="ECO:0007669"/>
    <property type="project" value="UniProtKB-KW"/>
</dbReference>
<keyword evidence="5 8" id="KW-0560">Oxidoreductase</keyword>
<dbReference type="Pfam" id="PF00067">
    <property type="entry name" value="p450"/>
    <property type="match status" value="1"/>
</dbReference>
<keyword evidence="4 9" id="KW-1133">Transmembrane helix</keyword>
<name>A0ABD3BA38_9LAMI</name>
<keyword evidence="2 9" id="KW-0812">Transmembrane</keyword>
<comment type="caution">
    <text evidence="10">The sequence shown here is derived from an EMBL/GenBank/DDBJ whole genome shotgun (WGS) entry which is preliminary data.</text>
</comment>
<dbReference type="InterPro" id="IPR001128">
    <property type="entry name" value="Cyt_P450"/>
</dbReference>
<dbReference type="Proteomes" id="UP001632038">
    <property type="component" value="Unassembled WGS sequence"/>
</dbReference>
<keyword evidence="7 8" id="KW-0349">Heme</keyword>